<feature type="compositionally biased region" description="Low complexity" evidence="1">
    <location>
        <begin position="938"/>
        <end position="950"/>
    </location>
</feature>
<dbReference type="PANTHER" id="PTHR48125">
    <property type="entry name" value="LP07818P1"/>
    <property type="match status" value="1"/>
</dbReference>
<evidence type="ECO:0000313" key="3">
    <source>
        <dbReference type="Proteomes" id="UP000054350"/>
    </source>
</evidence>
<reference evidence="2 3" key="1">
    <citation type="submission" date="2009-11" db="EMBL/GenBank/DDBJ databases">
        <title>Annotation of Allomyces macrogynus ATCC 38327.</title>
        <authorList>
            <consortium name="The Broad Institute Genome Sequencing Platform"/>
            <person name="Russ C."/>
            <person name="Cuomo C."/>
            <person name="Burger G."/>
            <person name="Gray M.W."/>
            <person name="Holland P.W.H."/>
            <person name="King N."/>
            <person name="Lang F.B.F."/>
            <person name="Roger A.J."/>
            <person name="Ruiz-Trillo I."/>
            <person name="Young S.K."/>
            <person name="Zeng Q."/>
            <person name="Gargeya S."/>
            <person name="Fitzgerald M."/>
            <person name="Haas B."/>
            <person name="Abouelleil A."/>
            <person name="Alvarado L."/>
            <person name="Arachchi H.M."/>
            <person name="Berlin A."/>
            <person name="Chapman S.B."/>
            <person name="Gearin G."/>
            <person name="Goldberg J."/>
            <person name="Griggs A."/>
            <person name="Gujja S."/>
            <person name="Hansen M."/>
            <person name="Heiman D."/>
            <person name="Howarth C."/>
            <person name="Larimer J."/>
            <person name="Lui A."/>
            <person name="MacDonald P.J.P."/>
            <person name="McCowen C."/>
            <person name="Montmayeur A."/>
            <person name="Murphy C."/>
            <person name="Neiman D."/>
            <person name="Pearson M."/>
            <person name="Priest M."/>
            <person name="Roberts A."/>
            <person name="Saif S."/>
            <person name="Shea T."/>
            <person name="Sisk P."/>
            <person name="Stolte C."/>
            <person name="Sykes S."/>
            <person name="Wortman J."/>
            <person name="Nusbaum C."/>
            <person name="Birren B."/>
        </authorList>
    </citation>
    <scope>NUCLEOTIDE SEQUENCE [LARGE SCALE GENOMIC DNA]</scope>
    <source>
        <strain evidence="2 3">ATCC 38327</strain>
    </source>
</reference>
<protein>
    <submittedName>
        <fullName evidence="2">Uncharacterized protein</fullName>
    </submittedName>
</protein>
<gene>
    <name evidence="2" type="ORF">AMAG_14656</name>
</gene>
<keyword evidence="3" id="KW-1185">Reference proteome</keyword>
<dbReference type="EMBL" id="GG745366">
    <property type="protein sequence ID" value="KNE70533.1"/>
    <property type="molecule type" value="Genomic_DNA"/>
</dbReference>
<organism evidence="2 3">
    <name type="scientific">Allomyces macrogynus (strain ATCC 38327)</name>
    <name type="common">Allomyces javanicus var. macrogynus</name>
    <dbReference type="NCBI Taxonomy" id="578462"/>
    <lineage>
        <taxon>Eukaryota</taxon>
        <taxon>Fungi</taxon>
        <taxon>Fungi incertae sedis</taxon>
        <taxon>Blastocladiomycota</taxon>
        <taxon>Blastocladiomycetes</taxon>
        <taxon>Blastocladiales</taxon>
        <taxon>Blastocladiaceae</taxon>
        <taxon>Allomyces</taxon>
    </lineage>
</organism>
<feature type="compositionally biased region" description="Acidic residues" evidence="1">
    <location>
        <begin position="475"/>
        <end position="502"/>
    </location>
</feature>
<dbReference type="PANTHER" id="PTHR48125:SF10">
    <property type="entry name" value="OS12G0136300 PROTEIN"/>
    <property type="match status" value="1"/>
</dbReference>
<feature type="compositionally biased region" description="Polar residues" evidence="1">
    <location>
        <begin position="339"/>
        <end position="376"/>
    </location>
</feature>
<feature type="compositionally biased region" description="Pro residues" evidence="1">
    <location>
        <begin position="399"/>
        <end position="408"/>
    </location>
</feature>
<feature type="compositionally biased region" description="Acidic residues" evidence="1">
    <location>
        <begin position="594"/>
        <end position="606"/>
    </location>
</feature>
<feature type="compositionally biased region" description="Low complexity" evidence="1">
    <location>
        <begin position="275"/>
        <end position="292"/>
    </location>
</feature>
<accession>A0A0L0T6W8</accession>
<feature type="region of interest" description="Disordered" evidence="1">
    <location>
        <begin position="196"/>
        <end position="413"/>
    </location>
</feature>
<feature type="compositionally biased region" description="Acidic residues" evidence="1">
    <location>
        <begin position="237"/>
        <end position="258"/>
    </location>
</feature>
<dbReference type="VEuPathDB" id="FungiDB:AMAG_14656"/>
<evidence type="ECO:0000313" key="2">
    <source>
        <dbReference type="EMBL" id="KNE70533.1"/>
    </source>
</evidence>
<feature type="compositionally biased region" description="Pro residues" evidence="1">
    <location>
        <begin position="633"/>
        <end position="646"/>
    </location>
</feature>
<reference evidence="3" key="2">
    <citation type="submission" date="2009-11" db="EMBL/GenBank/DDBJ databases">
        <title>The Genome Sequence of Allomyces macrogynus strain ATCC 38327.</title>
        <authorList>
            <consortium name="The Broad Institute Genome Sequencing Platform"/>
            <person name="Russ C."/>
            <person name="Cuomo C."/>
            <person name="Shea T."/>
            <person name="Young S.K."/>
            <person name="Zeng Q."/>
            <person name="Koehrsen M."/>
            <person name="Haas B."/>
            <person name="Borodovsky M."/>
            <person name="Guigo R."/>
            <person name="Alvarado L."/>
            <person name="Berlin A."/>
            <person name="Borenstein D."/>
            <person name="Chen Z."/>
            <person name="Engels R."/>
            <person name="Freedman E."/>
            <person name="Gellesch M."/>
            <person name="Goldberg J."/>
            <person name="Griggs A."/>
            <person name="Gujja S."/>
            <person name="Heiman D."/>
            <person name="Hepburn T."/>
            <person name="Howarth C."/>
            <person name="Jen D."/>
            <person name="Larson L."/>
            <person name="Lewis B."/>
            <person name="Mehta T."/>
            <person name="Park D."/>
            <person name="Pearson M."/>
            <person name="Roberts A."/>
            <person name="Saif S."/>
            <person name="Shenoy N."/>
            <person name="Sisk P."/>
            <person name="Stolte C."/>
            <person name="Sykes S."/>
            <person name="Walk T."/>
            <person name="White J."/>
            <person name="Yandava C."/>
            <person name="Burger G."/>
            <person name="Gray M.W."/>
            <person name="Holland P.W.H."/>
            <person name="King N."/>
            <person name="Lang F.B.F."/>
            <person name="Roger A.J."/>
            <person name="Ruiz-Trillo I."/>
            <person name="Lander E."/>
            <person name="Nusbaum C."/>
        </authorList>
    </citation>
    <scope>NUCLEOTIDE SEQUENCE [LARGE SCALE GENOMIC DNA]</scope>
    <source>
        <strain evidence="3">ATCC 38327</strain>
    </source>
</reference>
<feature type="region of interest" description="Disordered" evidence="1">
    <location>
        <begin position="590"/>
        <end position="756"/>
    </location>
</feature>
<sequence>MADRSRPSSLLRAPASDSFAHQWSGAPLRRATSSTAPALPPPGAADPRVSVTTPVRTAVVDPRRPATAPRAPANTSTLWSSPSSSAAAAAQRAYTATGPHRFQAWPATPSRPATPTPPAPRSARAVILRDASPDDGSDHGDLQRALILSPRPGQAETYSDLPVELDHDERSMEGVLVDLLLPDDDAIWADSQAHFLDAGSPTSPLPVHHARKRPREEEEEEEKEDAEATPFTPGAWFDDEPVGGEEAGEVGDDEEDEPLLTPPKARTRAAMVDLSQTSMRRAQSSSAAAPTRPARPAPARPVSTDDARRALASPRAVQSQSPRPPVTAHHPPPRLPVVTQHQSSRPPAAASHQQSLARLGLSSASTLERPFSQNRHTAAAPAAPLAPTQPSPRDQRFATPPPPPPPKSPPRRVREVIVIESCSQETVDEELAAPASALAVVTVEKEVVVLATAEFVEEVHDEDAVRKRDAGGEDAGGDADEVMEESAVDETMEEAEPSGEVQDETVAAAAALAVAAARVAAEAEEEEELVASFDQADDEVDATPADELDEVDELASPALVDAEMPDADHQLVGDNHAHLGGLDAEMALPLPVLEIDDDDDDDDDVVMDERAPELSESASAYVPSSPPTRHSSPPAPEEGPAAPPGPVVLDNNEEEDMRPPSPPSPEFGPAPPPPRQRKQQPADEPTRLSSSPEVLGAVPSRAHDRTSLAPAPPAREPLSFAHQPPSVLDYDQPATPPPPPPPAFDHDQPALPPPPAVPAVDDTVWMYQLALLTSAPAPIVAEIYSACNFYRDRTAAVLDGTATRDQLLAWVWTREDDADLQTRRNVADLEQLAEEKGGVDQLRRRLAVLRMQRERGWMLVIPRDGSVEMDAAGYERRDGLWERIEDARRVVRARRRGESDGDGRQRLRRRIVNGGVVASMNEASAGSAHVPPPPPPVASASANGARAMPASVPPPPPPAAAAKNGHRAWPSFVPPLPPPSVSAAATATNGVGARLSLAHPPPPLPPAAAGVRRRVPASFAAVAAASTMPRPAKRAKTLEWVE</sequence>
<evidence type="ECO:0000256" key="1">
    <source>
        <dbReference type="SAM" id="MobiDB-lite"/>
    </source>
</evidence>
<feature type="region of interest" description="Disordered" evidence="1">
    <location>
        <begin position="922"/>
        <end position="966"/>
    </location>
</feature>
<feature type="region of interest" description="Disordered" evidence="1">
    <location>
        <begin position="461"/>
        <end position="502"/>
    </location>
</feature>
<feature type="compositionally biased region" description="Basic and acidic residues" evidence="1">
    <location>
        <begin position="462"/>
        <end position="471"/>
    </location>
</feature>
<name>A0A0L0T6W8_ALLM3</name>
<feature type="compositionally biased region" description="Pro residues" evidence="1">
    <location>
        <begin position="659"/>
        <end position="674"/>
    </location>
</feature>
<dbReference type="OrthoDB" id="5599809at2759"/>
<feature type="compositionally biased region" description="Pro residues" evidence="1">
    <location>
        <begin position="734"/>
        <end position="743"/>
    </location>
</feature>
<feature type="compositionally biased region" description="Low complexity" evidence="1">
    <location>
        <begin position="65"/>
        <end position="97"/>
    </location>
</feature>
<dbReference type="AlphaFoldDB" id="A0A0L0T6W8"/>
<feature type="compositionally biased region" description="Acidic residues" evidence="1">
    <location>
        <begin position="217"/>
        <end position="227"/>
    </location>
</feature>
<proteinExistence type="predicted"/>
<feature type="compositionally biased region" description="Low complexity" evidence="1">
    <location>
        <begin position="378"/>
        <end position="392"/>
    </location>
</feature>
<feature type="region of interest" description="Disordered" evidence="1">
    <location>
        <begin position="1"/>
        <end position="158"/>
    </location>
</feature>
<dbReference type="Proteomes" id="UP000054350">
    <property type="component" value="Unassembled WGS sequence"/>
</dbReference>